<proteinExistence type="predicted"/>
<evidence type="ECO:0000256" key="3">
    <source>
        <dbReference type="ARBA" id="ARBA00023014"/>
    </source>
</evidence>
<gene>
    <name evidence="5" type="ORF">PCS_01328</name>
</gene>
<reference evidence="5 6" key="1">
    <citation type="journal article" date="2013" name="Genome Announc.">
        <title>Draft Genome Sequence for Desulfovibrio africanus Strain PCS.</title>
        <authorList>
            <person name="Brown S.D."/>
            <person name="Utturkar S.M."/>
            <person name="Arkin A.P."/>
            <person name="Deutschbauer A.M."/>
            <person name="Elias D.A."/>
            <person name="Hazen T.C."/>
            <person name="Chakraborty R."/>
        </authorList>
    </citation>
    <scope>NUCLEOTIDE SEQUENCE [LARGE SCALE GENOMIC DNA]</scope>
    <source>
        <strain evidence="5 6">PCS</strain>
    </source>
</reference>
<dbReference type="SUPFAM" id="SSF53706">
    <property type="entry name" value="Formate dehydrogenase/DMSO reductase, domains 1-3"/>
    <property type="match status" value="1"/>
</dbReference>
<dbReference type="Pfam" id="PF04879">
    <property type="entry name" value="Molybdop_Fe4S4"/>
    <property type="match status" value="1"/>
</dbReference>
<accession>M5Q334</accession>
<evidence type="ECO:0000256" key="1">
    <source>
        <dbReference type="ARBA" id="ARBA00022723"/>
    </source>
</evidence>
<evidence type="ECO:0000313" key="6">
    <source>
        <dbReference type="Proteomes" id="UP000011922"/>
    </source>
</evidence>
<keyword evidence="2" id="KW-0408">Iron</keyword>
<dbReference type="GO" id="GO:0046872">
    <property type="term" value="F:metal ion binding"/>
    <property type="evidence" value="ECO:0007669"/>
    <property type="project" value="UniProtKB-KW"/>
</dbReference>
<dbReference type="AlphaFoldDB" id="M5Q334"/>
<evidence type="ECO:0000259" key="4">
    <source>
        <dbReference type="PROSITE" id="PS51669"/>
    </source>
</evidence>
<feature type="domain" description="4Fe-4S Mo/W bis-MGD-type" evidence="4">
    <location>
        <begin position="2"/>
        <end position="59"/>
    </location>
</feature>
<sequence length="640" mass="70499">MSRIVKTACTRHCSDGCALRVEFPSQGRPRIRGNPEHPFTAGVICAKTARYFEQIDSPTRITTPLVRDGEEFRQASWDEALDLVAARIQALRATPERILHVWYYASFGVLAQASRRLFGTLRASGFTGSPCLSAGRQATLQDFGDMRGTDPADFLKAARIVNWGRNVQAQSPHLNLLLRKARRSGIPVLAVHVGDQAQAGECERQIIVRPGTDRFLAAAVLKLLLERGAVSRQALERSANWQKLERLLRSLDYGRLLDQCGAREADIELLADWYGRAEPVATLLGRGLQRYVLGGENVRFVNALAMASGHVGKCGGGIFFDQGELGILDYSWAKVGGSPARTFRFTHLAQDVERADPPVDMIWVEGMNLVTQGQDSQVLADMLRQRFCVVVAPFMTDTAECASVILPPALMLETEDICKGALHDCVLHAAQVLQPRGETRSNFDIAASLAARLGLEFPTAEGVMRNALRAPAMHTSLEELRERGWVKAPERGVPWADGRFAHPDGKYRFPTALHEEPPAPVGYPLRLLSLIRKDHLLSQIPEEDQTGLPSAYVSPGCATLAELDLSKPVFLSTPLGRLQVSLELQPGLHPEVVLYPRGDWLKHGRGVNRLIEPQEADLGGQAAYYGQRARLENAPEADRD</sequence>
<name>M5Q334_DESAF</name>
<organism evidence="5 6">
    <name type="scientific">Desulfocurvibacter africanus PCS</name>
    <dbReference type="NCBI Taxonomy" id="1262666"/>
    <lineage>
        <taxon>Bacteria</taxon>
        <taxon>Pseudomonadati</taxon>
        <taxon>Thermodesulfobacteriota</taxon>
        <taxon>Desulfovibrionia</taxon>
        <taxon>Desulfovibrionales</taxon>
        <taxon>Desulfovibrionaceae</taxon>
        <taxon>Desulfocurvibacter</taxon>
    </lineage>
</organism>
<dbReference type="PROSITE" id="PS51669">
    <property type="entry name" value="4FE4S_MOW_BIS_MGD"/>
    <property type="match status" value="1"/>
</dbReference>
<dbReference type="Gene3D" id="3.40.228.10">
    <property type="entry name" value="Dimethylsulfoxide Reductase, domain 2"/>
    <property type="match status" value="1"/>
</dbReference>
<dbReference type="EMBL" id="AOSV01000012">
    <property type="protein sequence ID" value="EMG37933.1"/>
    <property type="molecule type" value="Genomic_DNA"/>
</dbReference>
<dbReference type="InterPro" id="IPR006656">
    <property type="entry name" value="Mopterin_OxRdtase"/>
</dbReference>
<protein>
    <submittedName>
        <fullName evidence="5">Anaerobic dehydrogenase, typically selenocysteine-containing</fullName>
    </submittedName>
</protein>
<dbReference type="InterPro" id="IPR050612">
    <property type="entry name" value="Prok_Mopterin_Oxidored"/>
</dbReference>
<evidence type="ECO:0000256" key="2">
    <source>
        <dbReference type="ARBA" id="ARBA00023004"/>
    </source>
</evidence>
<keyword evidence="3" id="KW-0411">Iron-sulfur</keyword>
<dbReference type="OrthoDB" id="9810782at2"/>
<dbReference type="RefSeq" id="WP_005985336.1">
    <property type="nucleotide sequence ID" value="NZ_AOSV01000012.1"/>
</dbReference>
<dbReference type="SUPFAM" id="SSF50692">
    <property type="entry name" value="ADC-like"/>
    <property type="match status" value="1"/>
</dbReference>
<dbReference type="PANTHER" id="PTHR43742:SF6">
    <property type="entry name" value="OXIDOREDUCTASE YYAE-RELATED"/>
    <property type="match status" value="1"/>
</dbReference>
<dbReference type="GO" id="GO:0051536">
    <property type="term" value="F:iron-sulfur cluster binding"/>
    <property type="evidence" value="ECO:0007669"/>
    <property type="project" value="UniProtKB-KW"/>
</dbReference>
<dbReference type="Gene3D" id="3.40.50.740">
    <property type="match status" value="1"/>
</dbReference>
<dbReference type="GO" id="GO:0016491">
    <property type="term" value="F:oxidoreductase activity"/>
    <property type="evidence" value="ECO:0007669"/>
    <property type="project" value="InterPro"/>
</dbReference>
<comment type="caution">
    <text evidence="5">The sequence shown here is derived from an EMBL/GenBank/DDBJ whole genome shotgun (WGS) entry which is preliminary data.</text>
</comment>
<dbReference type="InterPro" id="IPR006963">
    <property type="entry name" value="Mopterin_OxRdtase_4Fe-4S_dom"/>
</dbReference>
<dbReference type="InterPro" id="IPR009010">
    <property type="entry name" value="Asp_de-COase-like_dom_sf"/>
</dbReference>
<dbReference type="SMART" id="SM00926">
    <property type="entry name" value="Molybdop_Fe4S4"/>
    <property type="match status" value="1"/>
</dbReference>
<dbReference type="Gene3D" id="2.20.25.90">
    <property type="entry name" value="ADC-like domains"/>
    <property type="match status" value="1"/>
</dbReference>
<dbReference type="PANTHER" id="PTHR43742">
    <property type="entry name" value="TRIMETHYLAMINE-N-OXIDE REDUCTASE"/>
    <property type="match status" value="1"/>
</dbReference>
<dbReference type="PATRIC" id="fig|1262666.3.peg.1348"/>
<evidence type="ECO:0000313" key="5">
    <source>
        <dbReference type="EMBL" id="EMG37933.1"/>
    </source>
</evidence>
<keyword evidence="1" id="KW-0479">Metal-binding</keyword>
<dbReference type="Gene3D" id="3.30.2070.10">
    <property type="entry name" value="Formate dehydrogenase/DMSO reductase"/>
    <property type="match status" value="1"/>
</dbReference>
<dbReference type="Proteomes" id="UP000011922">
    <property type="component" value="Unassembled WGS sequence"/>
</dbReference>
<dbReference type="Pfam" id="PF00384">
    <property type="entry name" value="Molybdopterin"/>
    <property type="match status" value="1"/>
</dbReference>